<keyword evidence="3" id="KW-0408">Iron</keyword>
<dbReference type="PRINTS" id="PR00385">
    <property type="entry name" value="P450"/>
</dbReference>
<dbReference type="InterPro" id="IPR036396">
    <property type="entry name" value="Cyt_P450_sf"/>
</dbReference>
<keyword evidence="3" id="KW-0503">Monooxygenase</keyword>
<keyword evidence="3" id="KW-0479">Metal-binding</keyword>
<keyword evidence="3" id="KW-0560">Oxidoreductase</keyword>
<dbReference type="InterPro" id="IPR017972">
    <property type="entry name" value="Cyt_P450_CS"/>
</dbReference>
<dbReference type="PANTHER" id="PTHR46696">
    <property type="entry name" value="P450, PUTATIVE (EUROFUNG)-RELATED"/>
    <property type="match status" value="1"/>
</dbReference>
<evidence type="ECO:0000313" key="4">
    <source>
        <dbReference type="EMBL" id="UZP74721.1"/>
    </source>
</evidence>
<evidence type="ECO:0000313" key="5">
    <source>
        <dbReference type="Proteomes" id="UP001317963"/>
    </source>
</evidence>
<dbReference type="Gene3D" id="1.10.630.10">
    <property type="entry name" value="Cytochrome P450"/>
    <property type="match status" value="1"/>
</dbReference>
<keyword evidence="3" id="KW-0349">Heme</keyword>
<accession>A0ABY6Q745</accession>
<evidence type="ECO:0000256" key="3">
    <source>
        <dbReference type="RuleBase" id="RU000461"/>
    </source>
</evidence>
<dbReference type="PROSITE" id="PS00086">
    <property type="entry name" value="CYTOCHROME_P450"/>
    <property type="match status" value="1"/>
</dbReference>
<protein>
    <submittedName>
        <fullName evidence="4">Cytochrome P450</fullName>
    </submittedName>
</protein>
<dbReference type="CDD" id="cd11033">
    <property type="entry name" value="CYP142-like"/>
    <property type="match status" value="1"/>
</dbReference>
<gene>
    <name evidence="4" type="ORF">E0F26_08200</name>
</gene>
<proteinExistence type="inferred from homology"/>
<dbReference type="Pfam" id="PF00067">
    <property type="entry name" value="p450"/>
    <property type="match status" value="1"/>
</dbReference>
<dbReference type="EMBL" id="CP036501">
    <property type="protein sequence ID" value="UZP74721.1"/>
    <property type="molecule type" value="Genomic_DNA"/>
</dbReference>
<reference evidence="4 5" key="1">
    <citation type="submission" date="2019-02" db="EMBL/GenBank/DDBJ databases">
        <title>Halieaceae_genomes.</title>
        <authorList>
            <person name="Li S.-H."/>
        </authorList>
    </citation>
    <scope>NUCLEOTIDE SEQUENCE [LARGE SCALE GENOMIC DNA]</scope>
    <source>
        <strain evidence="4 5">JH123</strain>
    </source>
</reference>
<dbReference type="InterPro" id="IPR001128">
    <property type="entry name" value="Cyt_P450"/>
</dbReference>
<dbReference type="RefSeq" id="WP_279241181.1">
    <property type="nucleotide sequence ID" value="NZ_CP036501.1"/>
</dbReference>
<comment type="cofactor">
    <cofactor evidence="1">
        <name>heme</name>
        <dbReference type="ChEBI" id="CHEBI:30413"/>
    </cofactor>
</comment>
<organism evidence="4 5">
    <name type="scientific">Candidatus Paraluminiphilus aquimaris</name>
    <dbReference type="NCBI Taxonomy" id="2518994"/>
    <lineage>
        <taxon>Bacteria</taxon>
        <taxon>Pseudomonadati</taxon>
        <taxon>Pseudomonadota</taxon>
        <taxon>Gammaproteobacteria</taxon>
        <taxon>Cellvibrionales</taxon>
        <taxon>Halieaceae</taxon>
        <taxon>Candidatus Paraluminiphilus</taxon>
    </lineage>
</organism>
<keyword evidence="5" id="KW-1185">Reference proteome</keyword>
<comment type="similarity">
    <text evidence="2 3">Belongs to the cytochrome P450 family.</text>
</comment>
<evidence type="ECO:0000256" key="1">
    <source>
        <dbReference type="ARBA" id="ARBA00001971"/>
    </source>
</evidence>
<evidence type="ECO:0000256" key="2">
    <source>
        <dbReference type="ARBA" id="ARBA00010617"/>
    </source>
</evidence>
<name>A0ABY6Q745_9GAMM</name>
<dbReference type="SUPFAM" id="SSF48264">
    <property type="entry name" value="Cytochrome P450"/>
    <property type="match status" value="1"/>
</dbReference>
<dbReference type="PANTHER" id="PTHR46696:SF1">
    <property type="entry name" value="CYTOCHROME P450 YJIB-RELATED"/>
    <property type="match status" value="1"/>
</dbReference>
<dbReference type="Proteomes" id="UP001317963">
    <property type="component" value="Chromosome"/>
</dbReference>
<sequence length="416" mass="47756">MSAAYADISKTPLCELDVSDPLRFENDTWQPLFERLRAESPVHYQADSPAGPFWSISRFEDIVEIEKNTEVFSSEPTIAIVDPPPDRRSPMFIAMDQPEHDVQRRAVQPVVAPKNLQEFEALIRKRSGEALDALPEGETFDWVELVSRNLTTQMLATLFDFPWELRHKLSEWSDAVTSDERMTAGQGLTRDERIEVIMEILEVFTRLWHQRKDDGVESFDLIRLLQRDPHTANMVDDPKNYVGNLMLLIVGGNDTTRNSMSGGVLFLNENPEQFQRVKDDHSLISAMVSEIIRYQTPLSHMRRTLTRDVEFRGQQMKAGDKVVLWYCSANRDASVIENADAFQIDRQSVRNHASFGFGIHRCMGNRLAEMQLRVVWEEALKRFSDIKLMAPPTRLCHNFVRGYSAMPVQVTRLSNG</sequence>